<accession>A0AAV4TUX7</accession>
<gene>
    <name evidence="1" type="ORF">CDAR_387511</name>
</gene>
<reference evidence="1 2" key="1">
    <citation type="submission" date="2021-06" db="EMBL/GenBank/DDBJ databases">
        <title>Caerostris darwini draft genome.</title>
        <authorList>
            <person name="Kono N."/>
            <person name="Arakawa K."/>
        </authorList>
    </citation>
    <scope>NUCLEOTIDE SEQUENCE [LARGE SCALE GENOMIC DNA]</scope>
</reference>
<evidence type="ECO:0000313" key="1">
    <source>
        <dbReference type="EMBL" id="GIY48003.1"/>
    </source>
</evidence>
<name>A0AAV4TUX7_9ARAC</name>
<evidence type="ECO:0000313" key="2">
    <source>
        <dbReference type="Proteomes" id="UP001054837"/>
    </source>
</evidence>
<organism evidence="1 2">
    <name type="scientific">Caerostris darwini</name>
    <dbReference type="NCBI Taxonomy" id="1538125"/>
    <lineage>
        <taxon>Eukaryota</taxon>
        <taxon>Metazoa</taxon>
        <taxon>Ecdysozoa</taxon>
        <taxon>Arthropoda</taxon>
        <taxon>Chelicerata</taxon>
        <taxon>Arachnida</taxon>
        <taxon>Araneae</taxon>
        <taxon>Araneomorphae</taxon>
        <taxon>Entelegynae</taxon>
        <taxon>Araneoidea</taxon>
        <taxon>Araneidae</taxon>
        <taxon>Caerostris</taxon>
    </lineage>
</organism>
<keyword evidence="2" id="KW-1185">Reference proteome</keyword>
<proteinExistence type="predicted"/>
<dbReference type="AlphaFoldDB" id="A0AAV4TUX7"/>
<protein>
    <submittedName>
        <fullName evidence="1">Uncharacterized protein</fullName>
    </submittedName>
</protein>
<dbReference type="EMBL" id="BPLQ01010044">
    <property type="protein sequence ID" value="GIY48003.1"/>
    <property type="molecule type" value="Genomic_DNA"/>
</dbReference>
<comment type="caution">
    <text evidence="1">The sequence shown here is derived from an EMBL/GenBank/DDBJ whole genome shotgun (WGS) entry which is preliminary data.</text>
</comment>
<sequence length="91" mass="10176">MNGVWLGNSPADDIVPPPTIVVMSGPSLFRNRGLRDLDWQLAAGGRLIVFNLCVLVDGNLWCSLQLCMLNSHHFYILLLSRTDIFICKFGE</sequence>
<dbReference type="Proteomes" id="UP001054837">
    <property type="component" value="Unassembled WGS sequence"/>
</dbReference>